<dbReference type="HAMAP" id="MF_00260">
    <property type="entry name" value="Porphobil_deam"/>
    <property type="match status" value="1"/>
</dbReference>
<evidence type="ECO:0000259" key="10">
    <source>
        <dbReference type="Pfam" id="PF03900"/>
    </source>
</evidence>
<dbReference type="Pfam" id="PF03900">
    <property type="entry name" value="Porphobil_deamC"/>
    <property type="match status" value="1"/>
</dbReference>
<comment type="miscellaneous">
    <text evidence="8">The porphobilinogen subunits are added to the dipyrromethane group.</text>
</comment>
<comment type="catalytic activity">
    <reaction evidence="7 8">
        <text>4 porphobilinogen + H2O = hydroxymethylbilane + 4 NH4(+)</text>
        <dbReference type="Rhea" id="RHEA:13185"/>
        <dbReference type="ChEBI" id="CHEBI:15377"/>
        <dbReference type="ChEBI" id="CHEBI:28938"/>
        <dbReference type="ChEBI" id="CHEBI:57845"/>
        <dbReference type="ChEBI" id="CHEBI:58126"/>
        <dbReference type="EC" id="2.5.1.61"/>
    </reaction>
</comment>
<comment type="pathway">
    <text evidence="2">Porphyrin-containing compound metabolism; protoporphyrin-IX biosynthesis; coproporphyrinogen-III from 5-aminolevulinate: step 2/4.</text>
</comment>
<evidence type="ECO:0000313" key="11">
    <source>
        <dbReference type="EMBL" id="AWB32881.1"/>
    </source>
</evidence>
<evidence type="ECO:0000259" key="9">
    <source>
        <dbReference type="Pfam" id="PF01379"/>
    </source>
</evidence>
<dbReference type="RefSeq" id="WP_108620322.1">
    <property type="nucleotide sequence ID" value="NZ_CP028901.1"/>
</dbReference>
<dbReference type="PRINTS" id="PR00151">
    <property type="entry name" value="PORPHBDMNASE"/>
</dbReference>
<keyword evidence="5 8" id="KW-0808">Transferase</keyword>
<comment type="similarity">
    <text evidence="3 8">Belongs to the HMBS family.</text>
</comment>
<dbReference type="NCBIfam" id="TIGR00212">
    <property type="entry name" value="hemC"/>
    <property type="match status" value="1"/>
</dbReference>
<evidence type="ECO:0000256" key="8">
    <source>
        <dbReference type="HAMAP-Rule" id="MF_00260"/>
    </source>
</evidence>
<dbReference type="GO" id="GO:0006782">
    <property type="term" value="P:protoporphyrinogen IX biosynthetic process"/>
    <property type="evidence" value="ECO:0007669"/>
    <property type="project" value="UniProtKB-UniRule"/>
</dbReference>
<dbReference type="PROSITE" id="PS00533">
    <property type="entry name" value="PORPHOBILINOGEN_DEAM"/>
    <property type="match status" value="1"/>
</dbReference>
<dbReference type="FunFam" id="3.40.190.10:FF:000004">
    <property type="entry name" value="Porphobilinogen deaminase"/>
    <property type="match status" value="1"/>
</dbReference>
<dbReference type="InterPro" id="IPR022417">
    <property type="entry name" value="Porphobilin_deaminase_N"/>
</dbReference>
<dbReference type="InterPro" id="IPR036803">
    <property type="entry name" value="Porphobilinogen_deaminase_C_sf"/>
</dbReference>
<keyword evidence="6 8" id="KW-0627">Porphyrin biosynthesis</keyword>
<comment type="subunit">
    <text evidence="4 8">Monomer.</text>
</comment>
<dbReference type="EMBL" id="CP028901">
    <property type="protein sequence ID" value="AWB32881.1"/>
    <property type="molecule type" value="Genomic_DNA"/>
</dbReference>
<dbReference type="GO" id="GO:0004418">
    <property type="term" value="F:hydroxymethylbilane synthase activity"/>
    <property type="evidence" value="ECO:0007669"/>
    <property type="project" value="UniProtKB-UniRule"/>
</dbReference>
<evidence type="ECO:0000256" key="5">
    <source>
        <dbReference type="ARBA" id="ARBA00022679"/>
    </source>
</evidence>
<dbReference type="UniPathway" id="UPA00251">
    <property type="reaction ID" value="UER00319"/>
</dbReference>
<dbReference type="AlphaFoldDB" id="A0A2R4XGH8"/>
<gene>
    <name evidence="8" type="primary">hemC</name>
    <name evidence="11" type="ORF">DBV39_03160</name>
</gene>
<comment type="cofactor">
    <cofactor evidence="8">
        <name>dipyrromethane</name>
        <dbReference type="ChEBI" id="CHEBI:60342"/>
    </cofactor>
    <text evidence="8">Binds 1 dipyrromethane group covalently.</text>
</comment>
<keyword evidence="12" id="KW-1185">Reference proteome</keyword>
<dbReference type="Proteomes" id="UP000244571">
    <property type="component" value="Chromosome"/>
</dbReference>
<name>A0A2R4XGH8_9BURK</name>
<sequence>MVLSKVTDRPIVIATRASRLAVWQAEHVQDLLRKTYPGLEVSLLKLSTRGDEILDRSLQKVGGKGLFIKELENALADGRADLAVHSLKDVPVVMPEGFTLACILPRAEPRDAWVSGKYASIEDLPAGAVVGTSSLRREAQIRRRRPDVVVKPLRGNLDTRLGKLDDGQFDAIILAAIGLQRLRLESRIRMILPVDLCLPAAGQGTLGIEVSAGREDMVDLLMPLACQRSTAVSIAERAVSRVLGGSCSVPLAAHATLQSEGGELIAADAGLDSITDAGILVRALVASPDGADVLESSVFGPVSQANQLGEQAARILLDDGAAQLLQEHLQDD</sequence>
<dbReference type="InterPro" id="IPR000860">
    <property type="entry name" value="HemC"/>
</dbReference>
<protein>
    <recommendedName>
        <fullName evidence="8">Porphobilinogen deaminase</fullName>
        <shortName evidence="8">PBG</shortName>
        <ecNumber evidence="8">2.5.1.61</ecNumber>
    </recommendedName>
    <alternativeName>
        <fullName evidence="8">Hydroxymethylbilane synthase</fullName>
        <shortName evidence="8">HMBS</shortName>
    </alternativeName>
    <alternativeName>
        <fullName evidence="8">Pre-uroporphyrinogen synthase</fullName>
    </alternativeName>
</protein>
<dbReference type="EC" id="2.5.1.61" evidence="8"/>
<dbReference type="FunFam" id="3.40.190.10:FF:000005">
    <property type="entry name" value="Porphobilinogen deaminase"/>
    <property type="match status" value="1"/>
</dbReference>
<feature type="domain" description="Porphobilinogen deaminase C-terminal" evidence="10">
    <location>
        <begin position="233"/>
        <end position="317"/>
    </location>
</feature>
<dbReference type="OrthoDB" id="9810298at2"/>
<dbReference type="Gene3D" id="3.30.160.40">
    <property type="entry name" value="Porphobilinogen deaminase, C-terminal domain"/>
    <property type="match status" value="1"/>
</dbReference>
<evidence type="ECO:0000256" key="4">
    <source>
        <dbReference type="ARBA" id="ARBA00011245"/>
    </source>
</evidence>
<feature type="domain" description="Porphobilinogen deaminase N-terminal" evidence="9">
    <location>
        <begin position="11"/>
        <end position="217"/>
    </location>
</feature>
<accession>A0A2R4XGH8</accession>
<dbReference type="PANTHER" id="PTHR11557">
    <property type="entry name" value="PORPHOBILINOGEN DEAMINASE"/>
    <property type="match status" value="1"/>
</dbReference>
<evidence type="ECO:0000256" key="2">
    <source>
        <dbReference type="ARBA" id="ARBA00004735"/>
    </source>
</evidence>
<evidence type="ECO:0000256" key="7">
    <source>
        <dbReference type="ARBA" id="ARBA00048169"/>
    </source>
</evidence>
<dbReference type="Pfam" id="PF01379">
    <property type="entry name" value="Porphobil_deam"/>
    <property type="match status" value="1"/>
</dbReference>
<feature type="modified residue" description="S-(dipyrrolylmethanemethyl)cysteine" evidence="8">
    <location>
        <position position="247"/>
    </location>
</feature>
<dbReference type="InterPro" id="IPR022418">
    <property type="entry name" value="Porphobilinogen_deaminase_C"/>
</dbReference>
<dbReference type="InterPro" id="IPR022419">
    <property type="entry name" value="Porphobilin_deaminase_cofac_BS"/>
</dbReference>
<dbReference type="SUPFAM" id="SSF53850">
    <property type="entry name" value="Periplasmic binding protein-like II"/>
    <property type="match status" value="1"/>
</dbReference>
<dbReference type="SUPFAM" id="SSF54782">
    <property type="entry name" value="Porphobilinogen deaminase (hydroxymethylbilane synthase), C-terminal domain"/>
    <property type="match status" value="1"/>
</dbReference>
<evidence type="ECO:0000256" key="1">
    <source>
        <dbReference type="ARBA" id="ARBA00002869"/>
    </source>
</evidence>
<evidence type="ECO:0000313" key="12">
    <source>
        <dbReference type="Proteomes" id="UP000244571"/>
    </source>
</evidence>
<evidence type="ECO:0000256" key="6">
    <source>
        <dbReference type="ARBA" id="ARBA00023244"/>
    </source>
</evidence>
<proteinExistence type="inferred from homology"/>
<dbReference type="KEGG" id="boz:DBV39_03160"/>
<dbReference type="PIRSF" id="PIRSF001438">
    <property type="entry name" value="4pyrrol_synth_OHMeBilane_synth"/>
    <property type="match status" value="1"/>
</dbReference>
<dbReference type="Gene3D" id="3.40.190.10">
    <property type="entry name" value="Periplasmic binding protein-like II"/>
    <property type="match status" value="2"/>
</dbReference>
<comment type="function">
    <text evidence="1 8">Tetrapolymerization of the monopyrrole PBG into the hydroxymethylbilane pre-uroporphyrinogen in several discrete steps.</text>
</comment>
<reference evidence="11 12" key="1">
    <citation type="submission" date="2018-04" db="EMBL/GenBank/DDBJ databases">
        <title>Bordetella sp. HZ20 isolated from seawater.</title>
        <authorList>
            <person name="Sun C."/>
        </authorList>
    </citation>
    <scope>NUCLEOTIDE SEQUENCE [LARGE SCALE GENOMIC DNA]</scope>
    <source>
        <strain evidence="11 12">HZ20</strain>
    </source>
</reference>
<organism evidence="11 12">
    <name type="scientific">Orrella marina</name>
    <dbReference type="NCBI Taxonomy" id="2163011"/>
    <lineage>
        <taxon>Bacteria</taxon>
        <taxon>Pseudomonadati</taxon>
        <taxon>Pseudomonadota</taxon>
        <taxon>Betaproteobacteria</taxon>
        <taxon>Burkholderiales</taxon>
        <taxon>Alcaligenaceae</taxon>
        <taxon>Orrella</taxon>
    </lineage>
</organism>
<evidence type="ECO:0000256" key="3">
    <source>
        <dbReference type="ARBA" id="ARBA00005638"/>
    </source>
</evidence>
<dbReference type="GO" id="GO:0005737">
    <property type="term" value="C:cytoplasm"/>
    <property type="evidence" value="ECO:0007669"/>
    <property type="project" value="UniProtKB-UniRule"/>
</dbReference>
<dbReference type="PANTHER" id="PTHR11557:SF0">
    <property type="entry name" value="PORPHOBILINOGEN DEAMINASE"/>
    <property type="match status" value="1"/>
</dbReference>